<keyword evidence="2" id="KW-0472">Membrane</keyword>
<evidence type="ECO:0000313" key="4">
    <source>
        <dbReference type="Proteomes" id="UP000198707"/>
    </source>
</evidence>
<organism evidence="3 4">
    <name type="scientific">Micromonospora phaseoli</name>
    <dbReference type="NCBI Taxonomy" id="1144548"/>
    <lineage>
        <taxon>Bacteria</taxon>
        <taxon>Bacillati</taxon>
        <taxon>Actinomycetota</taxon>
        <taxon>Actinomycetes</taxon>
        <taxon>Micromonosporales</taxon>
        <taxon>Micromonosporaceae</taxon>
        <taxon>Micromonospora</taxon>
    </lineage>
</organism>
<gene>
    <name evidence="3" type="ORF">SAMN05443287_103586</name>
</gene>
<keyword evidence="2" id="KW-1133">Transmembrane helix</keyword>
<keyword evidence="2" id="KW-0812">Transmembrane</keyword>
<evidence type="ECO:0000313" key="3">
    <source>
        <dbReference type="EMBL" id="SEJ27199.1"/>
    </source>
</evidence>
<feature type="region of interest" description="Disordered" evidence="1">
    <location>
        <begin position="1"/>
        <end position="30"/>
    </location>
</feature>
<dbReference type="Proteomes" id="UP000198707">
    <property type="component" value="Unassembled WGS sequence"/>
</dbReference>
<dbReference type="AlphaFoldDB" id="A0A1H6XDH8"/>
<evidence type="ECO:0000256" key="2">
    <source>
        <dbReference type="SAM" id="Phobius"/>
    </source>
</evidence>
<proteinExistence type="predicted"/>
<dbReference type="RefSeq" id="WP_232521183.1">
    <property type="nucleotide sequence ID" value="NZ_BOPI01000001.1"/>
</dbReference>
<protein>
    <recommendedName>
        <fullName evidence="5">Peptidase MA superfamily</fullName>
    </recommendedName>
</protein>
<keyword evidence="4" id="KW-1185">Reference proteome</keyword>
<reference evidence="4" key="1">
    <citation type="submission" date="2016-10" db="EMBL/GenBank/DDBJ databases">
        <authorList>
            <person name="Varghese N."/>
            <person name="Submissions S."/>
        </authorList>
    </citation>
    <scope>NUCLEOTIDE SEQUENCE [LARGE SCALE GENOMIC DNA]</scope>
    <source>
        <strain evidence="4">CGMCC 4.7038</strain>
    </source>
</reference>
<dbReference type="EMBL" id="FNYV01000003">
    <property type="protein sequence ID" value="SEJ27199.1"/>
    <property type="molecule type" value="Genomic_DNA"/>
</dbReference>
<name>A0A1H6XDH8_9ACTN</name>
<feature type="transmembrane region" description="Helical" evidence="2">
    <location>
        <begin position="50"/>
        <end position="71"/>
    </location>
</feature>
<evidence type="ECO:0008006" key="5">
    <source>
        <dbReference type="Google" id="ProtNLM"/>
    </source>
</evidence>
<accession>A0A1H6XDH8</accession>
<evidence type="ECO:0000256" key="1">
    <source>
        <dbReference type="SAM" id="MobiDB-lite"/>
    </source>
</evidence>
<sequence length="471" mass="51090">MTDGGYAAGDNPMPTDTTRTDGMPTDATAGETVPAAAAVPDRRRRRRWPLWSALVAVVLLLAGGVPAVLLADRLRGGNVGTPATAASPSENPTTIAARQVAERITAQLDRQAAALLGGDRSGFLAVAEAAAVRTDLRRRFASLRALRVTQWEARANGLPTSAGKAGEWRLAVEFRYCFVVPDCNPSPLIVDTRWRDGAEPRLLSLGKSKTAPSYGDRANGQPGSLPWEVSELVSKVGRRTVVATVPAYRHRLPGLLKRAEAAAKVADGYAVSGAAPDRYRIFYAGQQEWKRWYGGDHPEWSAGYAINVGGGHYEIALAPDSFDYGTGLDSVLRHELAHAASLPQKRDYSDDSTWWLVEGVAELAAVDGQSVARYEGLDSARRLVKGDWDGKLDSLIPDEDTSDDQVTGSYGIAYLAAQYLIDRFGEERLFAFVKAVVHDRRVPAQTSEEIFDESWASLHKKCVAYIRAAVR</sequence>
<dbReference type="STRING" id="1144548.SAMN05443287_103586"/>